<comment type="cofactor">
    <cofactor evidence="6">
        <name>Zn(2+)</name>
        <dbReference type="ChEBI" id="CHEBI:29105"/>
    </cofactor>
    <text evidence="6">Binds 1 zinc ion per subunit.</text>
</comment>
<name>A0A518CHI2_9PLAN</name>
<dbReference type="InterPro" id="IPR036874">
    <property type="entry name" value="Carbonic_anhydrase_sf"/>
</dbReference>
<sequence length="227" mass="25281">MRVLKNIFQKNRDWAQSEIDRDPNFFKNLEAQQSPEILWIGCADSRVPANQIMGMAPGEVFVHRNIANVVVHSDFNCLSVLEYAVAVLKVKHVIVCGHYGCGGVKGAMQNNKLGLIDNWLRHIKDVRSKHEQLLSECADNESELDTLCELNVIEQVLNVCHTTIVQEAWENGQELAVHGWIYRLKDGILKDLGSCITHPDELSDIYRLAVDSTMLAGASGSSSQPTG</sequence>
<keyword evidence="3 6" id="KW-0862">Zinc</keyword>
<keyword evidence="2 6" id="KW-0479">Metal-binding</keyword>
<dbReference type="InterPro" id="IPR015892">
    <property type="entry name" value="Carbonic_anhydrase_CS"/>
</dbReference>
<dbReference type="Pfam" id="PF00484">
    <property type="entry name" value="Pro_CA"/>
    <property type="match status" value="1"/>
</dbReference>
<dbReference type="FunFam" id="3.40.1050.10:FF:000001">
    <property type="entry name" value="Carbonic anhydrase"/>
    <property type="match status" value="1"/>
</dbReference>
<feature type="binding site" evidence="6">
    <location>
        <position position="42"/>
    </location>
    <ligand>
        <name>Zn(2+)</name>
        <dbReference type="ChEBI" id="CHEBI:29105"/>
    </ligand>
</feature>
<dbReference type="Gene3D" id="3.40.1050.10">
    <property type="entry name" value="Carbonic anhydrase"/>
    <property type="match status" value="1"/>
</dbReference>
<dbReference type="GO" id="GO:0008270">
    <property type="term" value="F:zinc ion binding"/>
    <property type="evidence" value="ECO:0007669"/>
    <property type="project" value="UniProtKB-UniRule"/>
</dbReference>
<dbReference type="GO" id="GO:0015976">
    <property type="term" value="P:carbon utilization"/>
    <property type="evidence" value="ECO:0007669"/>
    <property type="project" value="InterPro"/>
</dbReference>
<evidence type="ECO:0000313" key="9">
    <source>
        <dbReference type="Proteomes" id="UP000317178"/>
    </source>
</evidence>
<reference evidence="8 9" key="1">
    <citation type="submission" date="2019-02" db="EMBL/GenBank/DDBJ databases">
        <title>Deep-cultivation of Planctomycetes and their phenomic and genomic characterization uncovers novel biology.</title>
        <authorList>
            <person name="Wiegand S."/>
            <person name="Jogler M."/>
            <person name="Boedeker C."/>
            <person name="Pinto D."/>
            <person name="Vollmers J."/>
            <person name="Rivas-Marin E."/>
            <person name="Kohn T."/>
            <person name="Peeters S.H."/>
            <person name="Heuer A."/>
            <person name="Rast P."/>
            <person name="Oberbeckmann S."/>
            <person name="Bunk B."/>
            <person name="Jeske O."/>
            <person name="Meyerdierks A."/>
            <person name="Storesund J.E."/>
            <person name="Kallscheuer N."/>
            <person name="Luecker S."/>
            <person name="Lage O.M."/>
            <person name="Pohl T."/>
            <person name="Merkel B.J."/>
            <person name="Hornburger P."/>
            <person name="Mueller R.-W."/>
            <person name="Bruemmer F."/>
            <person name="Labrenz M."/>
            <person name="Spormann A.M."/>
            <person name="Op den Camp H."/>
            <person name="Overmann J."/>
            <person name="Amann R."/>
            <person name="Jetten M.S.M."/>
            <person name="Mascher T."/>
            <person name="Medema M.H."/>
            <person name="Devos D.P."/>
            <person name="Kaster A.-K."/>
            <person name="Ovreas L."/>
            <person name="Rohde M."/>
            <person name="Galperin M.Y."/>
            <person name="Jogler C."/>
        </authorList>
    </citation>
    <scope>NUCLEOTIDE SEQUENCE [LARGE SCALE GENOMIC DNA]</scope>
    <source>
        <strain evidence="8 9">Pla110</strain>
    </source>
</reference>
<evidence type="ECO:0000313" key="8">
    <source>
        <dbReference type="EMBL" id="QDU78685.1"/>
    </source>
</evidence>
<dbReference type="EMBL" id="CP036281">
    <property type="protein sequence ID" value="QDU78685.1"/>
    <property type="molecule type" value="Genomic_DNA"/>
</dbReference>
<dbReference type="OrthoDB" id="9769739at2"/>
<dbReference type="EC" id="4.2.1.1" evidence="7"/>
<dbReference type="RefSeq" id="WP_144999520.1">
    <property type="nucleotide sequence ID" value="NZ_CP036281.1"/>
</dbReference>
<comment type="function">
    <text evidence="7">Reversible hydration of carbon dioxide.</text>
</comment>
<gene>
    <name evidence="8" type="primary">can</name>
    <name evidence="8" type="ORF">Pla110_03890</name>
</gene>
<evidence type="ECO:0000256" key="2">
    <source>
        <dbReference type="ARBA" id="ARBA00022723"/>
    </source>
</evidence>
<keyword evidence="4 7" id="KW-0456">Lyase</keyword>
<dbReference type="Proteomes" id="UP000317178">
    <property type="component" value="Chromosome"/>
</dbReference>
<evidence type="ECO:0000256" key="6">
    <source>
        <dbReference type="PIRSR" id="PIRSR601765-1"/>
    </source>
</evidence>
<dbReference type="PROSITE" id="PS00704">
    <property type="entry name" value="PROK_CO2_ANHYDRASE_1"/>
    <property type="match status" value="1"/>
</dbReference>
<evidence type="ECO:0000256" key="1">
    <source>
        <dbReference type="ARBA" id="ARBA00006217"/>
    </source>
</evidence>
<feature type="binding site" evidence="6">
    <location>
        <position position="44"/>
    </location>
    <ligand>
        <name>Zn(2+)</name>
        <dbReference type="ChEBI" id="CHEBI:29105"/>
    </ligand>
</feature>
<dbReference type="AlphaFoldDB" id="A0A518CHI2"/>
<feature type="binding site" evidence="6">
    <location>
        <position position="101"/>
    </location>
    <ligand>
        <name>Zn(2+)</name>
        <dbReference type="ChEBI" id="CHEBI:29105"/>
    </ligand>
</feature>
<dbReference type="SMART" id="SM00947">
    <property type="entry name" value="Pro_CA"/>
    <property type="match status" value="1"/>
</dbReference>
<organism evidence="8 9">
    <name type="scientific">Polystyrenella longa</name>
    <dbReference type="NCBI Taxonomy" id="2528007"/>
    <lineage>
        <taxon>Bacteria</taxon>
        <taxon>Pseudomonadati</taxon>
        <taxon>Planctomycetota</taxon>
        <taxon>Planctomycetia</taxon>
        <taxon>Planctomycetales</taxon>
        <taxon>Planctomycetaceae</taxon>
        <taxon>Polystyrenella</taxon>
    </lineage>
</organism>
<evidence type="ECO:0000256" key="7">
    <source>
        <dbReference type="RuleBase" id="RU003956"/>
    </source>
</evidence>
<dbReference type="SUPFAM" id="SSF53056">
    <property type="entry name" value="beta-carbonic anhydrase, cab"/>
    <property type="match status" value="1"/>
</dbReference>
<dbReference type="GO" id="GO:0004089">
    <property type="term" value="F:carbonate dehydratase activity"/>
    <property type="evidence" value="ECO:0007669"/>
    <property type="project" value="UniProtKB-UniRule"/>
</dbReference>
<evidence type="ECO:0000256" key="3">
    <source>
        <dbReference type="ARBA" id="ARBA00022833"/>
    </source>
</evidence>
<keyword evidence="9" id="KW-1185">Reference proteome</keyword>
<dbReference type="KEGG" id="plon:Pla110_03890"/>
<evidence type="ECO:0000256" key="5">
    <source>
        <dbReference type="ARBA" id="ARBA00048348"/>
    </source>
</evidence>
<comment type="similarity">
    <text evidence="1 7">Belongs to the beta-class carbonic anhydrase family.</text>
</comment>
<evidence type="ECO:0000256" key="4">
    <source>
        <dbReference type="ARBA" id="ARBA00023239"/>
    </source>
</evidence>
<dbReference type="NCBIfam" id="NF007756">
    <property type="entry name" value="PRK10437.1"/>
    <property type="match status" value="1"/>
</dbReference>
<dbReference type="PANTHER" id="PTHR11002">
    <property type="entry name" value="CARBONIC ANHYDRASE"/>
    <property type="match status" value="1"/>
</dbReference>
<proteinExistence type="inferred from homology"/>
<comment type="catalytic activity">
    <reaction evidence="5 7">
        <text>hydrogencarbonate + H(+) = CO2 + H2O</text>
        <dbReference type="Rhea" id="RHEA:10748"/>
        <dbReference type="ChEBI" id="CHEBI:15377"/>
        <dbReference type="ChEBI" id="CHEBI:15378"/>
        <dbReference type="ChEBI" id="CHEBI:16526"/>
        <dbReference type="ChEBI" id="CHEBI:17544"/>
        <dbReference type="EC" id="4.2.1.1"/>
    </reaction>
</comment>
<protein>
    <recommendedName>
        <fullName evidence="7">Carbonic anhydrase</fullName>
        <ecNumber evidence="7">4.2.1.1</ecNumber>
    </recommendedName>
    <alternativeName>
        <fullName evidence="7">Carbonate dehydratase</fullName>
    </alternativeName>
</protein>
<dbReference type="PANTHER" id="PTHR11002:SF76">
    <property type="entry name" value="CARBONIC ANHYDRASE"/>
    <property type="match status" value="1"/>
</dbReference>
<dbReference type="CDD" id="cd00883">
    <property type="entry name" value="beta_CA_cladeA"/>
    <property type="match status" value="1"/>
</dbReference>
<dbReference type="PROSITE" id="PS00705">
    <property type="entry name" value="PROK_CO2_ANHYDRASE_2"/>
    <property type="match status" value="1"/>
</dbReference>
<feature type="binding site" evidence="6">
    <location>
        <position position="98"/>
    </location>
    <ligand>
        <name>Zn(2+)</name>
        <dbReference type="ChEBI" id="CHEBI:29105"/>
    </ligand>
</feature>
<accession>A0A518CHI2</accession>
<dbReference type="InterPro" id="IPR001765">
    <property type="entry name" value="Carbonic_anhydrase"/>
</dbReference>